<dbReference type="Proteomes" id="UP000243459">
    <property type="component" value="Chromosome 5"/>
</dbReference>
<reference evidence="10" key="1">
    <citation type="journal article" date="2017" name="Nat. Commun.">
        <title>The asparagus genome sheds light on the origin and evolution of a young Y chromosome.</title>
        <authorList>
            <person name="Harkess A."/>
            <person name="Zhou J."/>
            <person name="Xu C."/>
            <person name="Bowers J.E."/>
            <person name="Van der Hulst R."/>
            <person name="Ayyampalayam S."/>
            <person name="Mercati F."/>
            <person name="Riccardi P."/>
            <person name="McKain M.R."/>
            <person name="Kakrana A."/>
            <person name="Tang H."/>
            <person name="Ray J."/>
            <person name="Groenendijk J."/>
            <person name="Arikit S."/>
            <person name="Mathioni S.M."/>
            <person name="Nakano M."/>
            <person name="Shan H."/>
            <person name="Telgmann-Rauber A."/>
            <person name="Kanno A."/>
            <person name="Yue Z."/>
            <person name="Chen H."/>
            <person name="Li W."/>
            <person name="Chen Y."/>
            <person name="Xu X."/>
            <person name="Zhang Y."/>
            <person name="Luo S."/>
            <person name="Chen H."/>
            <person name="Gao J."/>
            <person name="Mao Z."/>
            <person name="Pires J.C."/>
            <person name="Luo M."/>
            <person name="Kudrna D."/>
            <person name="Wing R.A."/>
            <person name="Meyers B.C."/>
            <person name="Yi K."/>
            <person name="Kong H."/>
            <person name="Lavrijsen P."/>
            <person name="Sunseri F."/>
            <person name="Falavigna A."/>
            <person name="Ye Y."/>
            <person name="Leebens-Mack J.H."/>
            <person name="Chen G."/>
        </authorList>
    </citation>
    <scope>NUCLEOTIDE SEQUENCE [LARGE SCALE GENOMIC DNA]</scope>
    <source>
        <strain evidence="10">cv. DH0086</strain>
    </source>
</reference>
<evidence type="ECO:0000259" key="8">
    <source>
        <dbReference type="SMART" id="SM00663"/>
    </source>
</evidence>
<dbReference type="SMART" id="SM00663">
    <property type="entry name" value="RPOLA_N"/>
    <property type="match status" value="1"/>
</dbReference>
<dbReference type="Pfam" id="PF04997">
    <property type="entry name" value="RNA_pol_Rpb1_1"/>
    <property type="match status" value="1"/>
</dbReference>
<evidence type="ECO:0000256" key="3">
    <source>
        <dbReference type="ARBA" id="ARBA00022679"/>
    </source>
</evidence>
<dbReference type="InterPro" id="IPR006592">
    <property type="entry name" value="RNA_pol_N"/>
</dbReference>
<dbReference type="InterPro" id="IPR045867">
    <property type="entry name" value="DNA-dir_RpoC_beta_prime"/>
</dbReference>
<dbReference type="Gene3D" id="3.30.1490.180">
    <property type="entry name" value="RNA polymerase ii"/>
    <property type="match status" value="1"/>
</dbReference>
<protein>
    <recommendedName>
        <fullName evidence="6">DNA-directed RNA polymerase subunit</fullName>
        <ecNumber evidence="6">2.7.7.6</ecNumber>
    </recommendedName>
</protein>
<dbReference type="SUPFAM" id="SSF64484">
    <property type="entry name" value="beta and beta-prime subunits of DNA dependent RNA-polymerase"/>
    <property type="match status" value="1"/>
</dbReference>
<sequence>MATTSEAPSEFVKSVKFSFYSPEDVRNLSVKRITSPELLDAKGLQVPDGFYDPALGPINEIDSCKTCGQLAYKCPGHCGHIELVKPVFNPLQFNSLKSLLHITCFFCHRFRFSTEKVQHYVAKLTHIAKGDILAAKDLDSSSVYDIIYAEDSKEKNITIHPCESGRDSKNAKDNSWTSLQYVEAISALNIIMKNRPKKCANCGKSNLKISSPTFGWLSKTVKHSDITANFIRESNVGLPSTGEEGPANEGDDAPQSDGKSAVPTYVSDQSRNLSPDFFKSLNASAGQKHLVPSEVELILDGLWRNEFQLCRLICDIQQKDLKISGNNKWYAMFFLKALLVPPSKFRPPAFSGRGVVEHPQNLLLRKVQECNIVLRELIKTDPNNPKIIERWTQLQRSVSVLFDSSKGLAKSERETNGIRQLLEKKAGILRQKMMGKRVNFACRSVISPDPYLAVNEIGIPPYFALKLTYPERVTPWNADKLKHSIMNGANIHPGATHYMDKDRLYKLQVSENMRKAISRKLPTSRGVTLHSGKGPEYDFEGKVVYRHIQDGDIVLVNRQPTLHKPSMMAHVVRVLNGEKTLRMHYANCRLYTELE</sequence>
<proteinExistence type="inferred from homology"/>
<accession>A0A5P1EVM1</accession>
<keyword evidence="2 6" id="KW-0240">DNA-directed RNA polymerase</keyword>
<dbReference type="EC" id="2.7.7.6" evidence="6"/>
<comment type="function">
    <text evidence="6">DNA-dependent RNA polymerase catalyzes the transcription of DNA into RNA using the four ribonucleoside triphosphates as substrates.</text>
</comment>
<keyword evidence="5 6" id="KW-0804">Transcription</keyword>
<dbReference type="InterPro" id="IPR044893">
    <property type="entry name" value="RNA_pol_Rpb1_clamp_domain"/>
</dbReference>
<evidence type="ECO:0000256" key="6">
    <source>
        <dbReference type="RuleBase" id="RU004279"/>
    </source>
</evidence>
<feature type="region of interest" description="Disordered" evidence="7">
    <location>
        <begin position="236"/>
        <end position="265"/>
    </location>
</feature>
<evidence type="ECO:0000256" key="2">
    <source>
        <dbReference type="ARBA" id="ARBA00022478"/>
    </source>
</evidence>
<keyword evidence="3 6" id="KW-0808">Transferase</keyword>
<dbReference type="EMBL" id="CM007385">
    <property type="protein sequence ID" value="ONK70128.1"/>
    <property type="molecule type" value="Genomic_DNA"/>
</dbReference>
<dbReference type="InterPro" id="IPR000722">
    <property type="entry name" value="RNA_pol_asu"/>
</dbReference>
<dbReference type="Gramene" id="ONK70128">
    <property type="protein sequence ID" value="ONK70128"/>
    <property type="gene ID" value="A4U43_C05F30550"/>
</dbReference>
<evidence type="ECO:0000256" key="5">
    <source>
        <dbReference type="ARBA" id="ARBA00023163"/>
    </source>
</evidence>
<dbReference type="GO" id="GO:0005736">
    <property type="term" value="C:RNA polymerase I complex"/>
    <property type="evidence" value="ECO:0007669"/>
    <property type="project" value="TreeGrafter"/>
</dbReference>
<dbReference type="GO" id="GO:0003677">
    <property type="term" value="F:DNA binding"/>
    <property type="evidence" value="ECO:0007669"/>
    <property type="project" value="InterPro"/>
</dbReference>
<comment type="similarity">
    <text evidence="1 6">Belongs to the RNA polymerase beta' chain family.</text>
</comment>
<organism evidence="9 10">
    <name type="scientific">Asparagus officinalis</name>
    <name type="common">Garden asparagus</name>
    <dbReference type="NCBI Taxonomy" id="4686"/>
    <lineage>
        <taxon>Eukaryota</taxon>
        <taxon>Viridiplantae</taxon>
        <taxon>Streptophyta</taxon>
        <taxon>Embryophyta</taxon>
        <taxon>Tracheophyta</taxon>
        <taxon>Spermatophyta</taxon>
        <taxon>Magnoliopsida</taxon>
        <taxon>Liliopsida</taxon>
        <taxon>Asparagales</taxon>
        <taxon>Asparagaceae</taxon>
        <taxon>Asparagoideae</taxon>
        <taxon>Asparagus</taxon>
    </lineage>
</organism>
<evidence type="ECO:0000256" key="7">
    <source>
        <dbReference type="SAM" id="MobiDB-lite"/>
    </source>
</evidence>
<dbReference type="GO" id="GO:0006351">
    <property type="term" value="P:DNA-templated transcription"/>
    <property type="evidence" value="ECO:0007669"/>
    <property type="project" value="InterPro"/>
</dbReference>
<comment type="catalytic activity">
    <reaction evidence="6">
        <text>RNA(n) + a ribonucleoside 5'-triphosphate = RNA(n+1) + diphosphate</text>
        <dbReference type="Rhea" id="RHEA:21248"/>
        <dbReference type="Rhea" id="RHEA-COMP:14527"/>
        <dbReference type="Rhea" id="RHEA-COMP:17342"/>
        <dbReference type="ChEBI" id="CHEBI:33019"/>
        <dbReference type="ChEBI" id="CHEBI:61557"/>
        <dbReference type="ChEBI" id="CHEBI:140395"/>
        <dbReference type="EC" id="2.7.7.6"/>
    </reaction>
</comment>
<dbReference type="FunFam" id="4.10.860.120:FF:000006">
    <property type="entry name" value="DNA-directed RNA polymerase subunit"/>
    <property type="match status" value="1"/>
</dbReference>
<dbReference type="PANTHER" id="PTHR19376">
    <property type="entry name" value="DNA-DIRECTED RNA POLYMERASE"/>
    <property type="match status" value="1"/>
</dbReference>
<dbReference type="Gene3D" id="4.10.860.120">
    <property type="entry name" value="RNA polymerase II, clamp domain"/>
    <property type="match status" value="1"/>
</dbReference>
<dbReference type="InterPro" id="IPR007080">
    <property type="entry name" value="RNA_pol_Rpb1_1"/>
</dbReference>
<keyword evidence="10" id="KW-1185">Reference proteome</keyword>
<evidence type="ECO:0000256" key="1">
    <source>
        <dbReference type="ARBA" id="ARBA00006460"/>
    </source>
</evidence>
<name>A0A5P1EVM1_ASPOF</name>
<dbReference type="OMA" id="RQAFIYD"/>
<evidence type="ECO:0000313" key="10">
    <source>
        <dbReference type="Proteomes" id="UP000243459"/>
    </source>
</evidence>
<evidence type="ECO:0000313" key="9">
    <source>
        <dbReference type="EMBL" id="ONK70128.1"/>
    </source>
</evidence>
<feature type="domain" description="RNA polymerase N-terminal" evidence="8">
    <location>
        <begin position="331"/>
        <end position="592"/>
    </location>
</feature>
<dbReference type="AlphaFoldDB" id="A0A5P1EVM1"/>
<gene>
    <name evidence="9" type="ORF">A4U43_C05F30550</name>
</gene>
<dbReference type="GO" id="GO:0003899">
    <property type="term" value="F:DNA-directed RNA polymerase activity"/>
    <property type="evidence" value="ECO:0007669"/>
    <property type="project" value="UniProtKB-EC"/>
</dbReference>
<dbReference type="PANTHER" id="PTHR19376:SF11">
    <property type="entry name" value="DNA-DIRECTED RNA POLYMERASE I SUBUNIT RPA1"/>
    <property type="match status" value="1"/>
</dbReference>
<evidence type="ECO:0000256" key="4">
    <source>
        <dbReference type="ARBA" id="ARBA00022695"/>
    </source>
</evidence>
<keyword evidence="4 6" id="KW-0548">Nucleotidyltransferase</keyword>
<dbReference type="Gene3D" id="2.40.40.20">
    <property type="match status" value="1"/>
</dbReference>
<dbReference type="Pfam" id="PF00623">
    <property type="entry name" value="RNA_pol_Rpb1_2"/>
    <property type="match status" value="1"/>
</dbReference>